<reference evidence="1" key="1">
    <citation type="journal article" date="2023" name="Mol. Phylogenet. Evol.">
        <title>Genome-scale phylogeny and comparative genomics of the fungal order Sordariales.</title>
        <authorList>
            <person name="Hensen N."/>
            <person name="Bonometti L."/>
            <person name="Westerberg I."/>
            <person name="Brannstrom I.O."/>
            <person name="Guillou S."/>
            <person name="Cros-Aarteil S."/>
            <person name="Calhoun S."/>
            <person name="Haridas S."/>
            <person name="Kuo A."/>
            <person name="Mondo S."/>
            <person name="Pangilinan J."/>
            <person name="Riley R."/>
            <person name="LaButti K."/>
            <person name="Andreopoulos B."/>
            <person name="Lipzen A."/>
            <person name="Chen C."/>
            <person name="Yan M."/>
            <person name="Daum C."/>
            <person name="Ng V."/>
            <person name="Clum A."/>
            <person name="Steindorff A."/>
            <person name="Ohm R.A."/>
            <person name="Martin F."/>
            <person name="Silar P."/>
            <person name="Natvig D.O."/>
            <person name="Lalanne C."/>
            <person name="Gautier V."/>
            <person name="Ament-Velasquez S.L."/>
            <person name="Kruys A."/>
            <person name="Hutchinson M.I."/>
            <person name="Powell A.J."/>
            <person name="Barry K."/>
            <person name="Miller A.N."/>
            <person name="Grigoriev I.V."/>
            <person name="Debuchy R."/>
            <person name="Gladieux P."/>
            <person name="Hiltunen Thoren M."/>
            <person name="Johannesson H."/>
        </authorList>
    </citation>
    <scope>NUCLEOTIDE SEQUENCE</scope>
    <source>
        <strain evidence="1">CBS 757.83</strain>
    </source>
</reference>
<evidence type="ECO:0000313" key="2">
    <source>
        <dbReference type="Proteomes" id="UP001305647"/>
    </source>
</evidence>
<protein>
    <submittedName>
        <fullName evidence="1">Uncharacterized protein</fullName>
    </submittedName>
</protein>
<dbReference type="EMBL" id="MU863643">
    <property type="protein sequence ID" value="KAK4100188.1"/>
    <property type="molecule type" value="Genomic_DNA"/>
</dbReference>
<accession>A0AAN6PYJ7</accession>
<dbReference type="Proteomes" id="UP001305647">
    <property type="component" value="Unassembled WGS sequence"/>
</dbReference>
<proteinExistence type="predicted"/>
<evidence type="ECO:0000313" key="1">
    <source>
        <dbReference type="EMBL" id="KAK4100188.1"/>
    </source>
</evidence>
<dbReference type="AlphaFoldDB" id="A0AAN6PYJ7"/>
<reference evidence="1" key="2">
    <citation type="submission" date="2023-05" db="EMBL/GenBank/DDBJ databases">
        <authorList>
            <consortium name="Lawrence Berkeley National Laboratory"/>
            <person name="Steindorff A."/>
            <person name="Hensen N."/>
            <person name="Bonometti L."/>
            <person name="Westerberg I."/>
            <person name="Brannstrom I.O."/>
            <person name="Guillou S."/>
            <person name="Cros-Aarteil S."/>
            <person name="Calhoun S."/>
            <person name="Haridas S."/>
            <person name="Kuo A."/>
            <person name="Mondo S."/>
            <person name="Pangilinan J."/>
            <person name="Riley R."/>
            <person name="Labutti K."/>
            <person name="Andreopoulos B."/>
            <person name="Lipzen A."/>
            <person name="Chen C."/>
            <person name="Yanf M."/>
            <person name="Daum C."/>
            <person name="Ng V."/>
            <person name="Clum A."/>
            <person name="Ohm R."/>
            <person name="Martin F."/>
            <person name="Silar P."/>
            <person name="Natvig D."/>
            <person name="Lalanne C."/>
            <person name="Gautier V."/>
            <person name="Ament-Velasquez S.L."/>
            <person name="Kruys A."/>
            <person name="Hutchinson M.I."/>
            <person name="Powell A.J."/>
            <person name="Barry K."/>
            <person name="Miller A.N."/>
            <person name="Grigoriev I.V."/>
            <person name="Debuchy R."/>
            <person name="Gladieux P."/>
            <person name="Thoren M.H."/>
            <person name="Johannesson H."/>
        </authorList>
    </citation>
    <scope>NUCLEOTIDE SEQUENCE</scope>
    <source>
        <strain evidence="1">CBS 757.83</strain>
    </source>
</reference>
<name>A0AAN6PYJ7_9PEZI</name>
<gene>
    <name evidence="1" type="ORF">N658DRAFT_497662</name>
</gene>
<sequence>MTKTTATTTTTTTTTSYWDTKVEPRLSPADGEMEVTTLVSRKGWHNWYIWEESQWEAVSPTERELLIVPAPQGQTAFQAETVWTPLATVTYI</sequence>
<keyword evidence="2" id="KW-1185">Reference proteome</keyword>
<comment type="caution">
    <text evidence="1">The sequence shown here is derived from an EMBL/GenBank/DDBJ whole genome shotgun (WGS) entry which is preliminary data.</text>
</comment>
<organism evidence="1 2">
    <name type="scientific">Parathielavia hyrcaniae</name>
    <dbReference type="NCBI Taxonomy" id="113614"/>
    <lineage>
        <taxon>Eukaryota</taxon>
        <taxon>Fungi</taxon>
        <taxon>Dikarya</taxon>
        <taxon>Ascomycota</taxon>
        <taxon>Pezizomycotina</taxon>
        <taxon>Sordariomycetes</taxon>
        <taxon>Sordariomycetidae</taxon>
        <taxon>Sordariales</taxon>
        <taxon>Chaetomiaceae</taxon>
        <taxon>Parathielavia</taxon>
    </lineage>
</organism>